<evidence type="ECO:0000256" key="1">
    <source>
        <dbReference type="ARBA" id="ARBA00002912"/>
    </source>
</evidence>
<sequence length="510" mass="57072">MNSTHSEAQVTQFGQAIRINNNTAVTLSTLFSSSMGPFGSYKALISPGQTLRIAKDGNTLCKEIQFTHPTSIIITRAATSMYTTFGDGATSLIVLCCEIFSDAFRHFENGVPIPRICASLQLCLDDVMRYLKTLERPFEDDTLSKMAYSTIRTKVDEDTALKLSAILVQAVENAIQSQFFDINMVEVIKMQEGDVSETMYVDGLVLDHGGRHYAMPDKLEEVCILITNMSLEYEKPEINAEFCYSSAEQREELAGKEREFILQRSRAIAEFGRKIKEKHGKSLMVVTEKGIDPYSLEVFAASGILALRRAKRRNLERLVRMCGGNVITQVSQLNERVLGYCQRVSVRKIGDEMFTFIEGTPFKGSCTILIRGNSQHEMSRMESGIRGALKSLYMSQKSKTYIEGGYSLYRSLISYIRERMDNVSEKDVVGYKVMENSFLNVVKALLRNSGKDIQEELTKILRGQECEKVVDNSSVVSAVISNSAIIATSLLLVDEIIKAGKPIKENKPEN</sequence>
<evidence type="ECO:0000256" key="2">
    <source>
        <dbReference type="ARBA" id="ARBA00008020"/>
    </source>
</evidence>
<dbReference type="InterPro" id="IPR027410">
    <property type="entry name" value="TCP-1-like_intermed_sf"/>
</dbReference>
<dbReference type="GO" id="GO:0005524">
    <property type="term" value="F:ATP binding"/>
    <property type="evidence" value="ECO:0007669"/>
    <property type="project" value="UniProtKB-KW"/>
</dbReference>
<evidence type="ECO:0000256" key="6">
    <source>
        <dbReference type="ARBA" id="ARBA00023186"/>
    </source>
</evidence>
<comment type="similarity">
    <text evidence="2 7">Belongs to the TCP-1 chaperonin family.</text>
</comment>
<evidence type="ECO:0000256" key="5">
    <source>
        <dbReference type="ARBA" id="ARBA00022840"/>
    </source>
</evidence>
<protein>
    <submittedName>
        <fullName evidence="8 9">T-complex protein subunit</fullName>
    </submittedName>
</protein>
<dbReference type="SUPFAM" id="SSF54849">
    <property type="entry name" value="GroEL-intermediate domain like"/>
    <property type="match status" value="1"/>
</dbReference>
<dbReference type="Gene3D" id="1.10.560.10">
    <property type="entry name" value="GroEL-like equatorial domain"/>
    <property type="match status" value="1"/>
</dbReference>
<dbReference type="Proteomes" id="UP001059546">
    <property type="component" value="Chromosome VI"/>
</dbReference>
<evidence type="ECO:0000256" key="7">
    <source>
        <dbReference type="RuleBase" id="RU004187"/>
    </source>
</evidence>
<dbReference type="PANTHER" id="PTHR11353">
    <property type="entry name" value="CHAPERONIN"/>
    <property type="match status" value="1"/>
</dbReference>
<evidence type="ECO:0000313" key="9">
    <source>
        <dbReference type="EMBL" id="WEL38804.1"/>
    </source>
</evidence>
<dbReference type="PRINTS" id="PR00304">
    <property type="entry name" value="TCOMPLEXTCP1"/>
</dbReference>
<proteinExistence type="inferred from homology"/>
<dbReference type="InterPro" id="IPR002423">
    <property type="entry name" value="Cpn60/GroEL/TCP-1"/>
</dbReference>
<dbReference type="Pfam" id="PF00118">
    <property type="entry name" value="Cpn60_TCP1"/>
    <property type="match status" value="1"/>
</dbReference>
<dbReference type="InterPro" id="IPR027409">
    <property type="entry name" value="GroEL-like_apical_dom_sf"/>
</dbReference>
<dbReference type="InterPro" id="IPR027413">
    <property type="entry name" value="GROEL-like_equatorial_sf"/>
</dbReference>
<dbReference type="SUPFAM" id="SSF52029">
    <property type="entry name" value="GroEL apical domain-like"/>
    <property type="match status" value="1"/>
</dbReference>
<dbReference type="EMBL" id="CP075152">
    <property type="protein sequence ID" value="UTX43342.1"/>
    <property type="molecule type" value="Genomic_DNA"/>
</dbReference>
<dbReference type="SUPFAM" id="SSF48592">
    <property type="entry name" value="GroEL equatorial domain-like"/>
    <property type="match status" value="1"/>
</dbReference>
<accession>A0A9Q9F9P0</accession>
<evidence type="ECO:0000256" key="3">
    <source>
        <dbReference type="ARBA" id="ARBA00011381"/>
    </source>
</evidence>
<name>A0A9Q9F9P0_ENCHE</name>
<keyword evidence="11" id="KW-1185">Reference proteome</keyword>
<evidence type="ECO:0000313" key="10">
    <source>
        <dbReference type="Proteomes" id="UP001059546"/>
    </source>
</evidence>
<evidence type="ECO:0000256" key="4">
    <source>
        <dbReference type="ARBA" id="ARBA00022741"/>
    </source>
</evidence>
<comment type="subunit">
    <text evidence="3">Component of the T-complex protein 1 (TCP1) complex.</text>
</comment>
<dbReference type="GO" id="GO:0140662">
    <property type="term" value="F:ATP-dependent protein folding chaperone"/>
    <property type="evidence" value="ECO:0007669"/>
    <property type="project" value="InterPro"/>
</dbReference>
<dbReference type="Gene3D" id="3.30.260.10">
    <property type="entry name" value="TCP-1-like chaperonin intermediate domain"/>
    <property type="match status" value="1"/>
</dbReference>
<dbReference type="InterPro" id="IPR017998">
    <property type="entry name" value="Chaperone_TCP-1"/>
</dbReference>
<dbReference type="AlphaFoldDB" id="A0A9Q9F9P0"/>
<evidence type="ECO:0000313" key="8">
    <source>
        <dbReference type="EMBL" id="UTX43342.1"/>
    </source>
</evidence>
<keyword evidence="5 7" id="KW-0067">ATP-binding</keyword>
<reference evidence="9 11" key="2">
    <citation type="submission" date="2023-02" db="EMBL/GenBank/DDBJ databases">
        <title>Encephalitozoon hellem ATCC 50451 complete genome.</title>
        <authorList>
            <person name="Mascarenhas dos Santos A.C."/>
            <person name="Julian A.T."/>
            <person name="Pombert J.-F."/>
        </authorList>
    </citation>
    <scope>NUCLEOTIDE SEQUENCE [LARGE SCALE GENOMIC DNA]</scope>
    <source>
        <strain evidence="9 11">ATCC 50451</strain>
    </source>
</reference>
<reference evidence="8" key="1">
    <citation type="submission" date="2022-08" db="EMBL/GenBank/DDBJ databases">
        <title>Encephalitozoon hellem ATCC 50604 Complete Genome.</title>
        <authorList>
            <person name="Mascarenhas dos Santos A.C."/>
            <person name="Julian A.T."/>
            <person name="Pombert J.-F."/>
        </authorList>
    </citation>
    <scope>NUCLEOTIDE SEQUENCE</scope>
    <source>
        <strain evidence="8">ATCC 50604</strain>
    </source>
</reference>
<dbReference type="OrthoDB" id="10052040at2759"/>
<dbReference type="Gene3D" id="3.50.7.10">
    <property type="entry name" value="GroEL"/>
    <property type="match status" value="1"/>
</dbReference>
<organism evidence="8 10">
    <name type="scientific">Encephalitozoon hellem</name>
    <name type="common">Microsporidian parasite</name>
    <dbReference type="NCBI Taxonomy" id="27973"/>
    <lineage>
        <taxon>Eukaryota</taxon>
        <taxon>Fungi</taxon>
        <taxon>Fungi incertae sedis</taxon>
        <taxon>Microsporidia</taxon>
        <taxon>Unikaryonidae</taxon>
        <taxon>Encephalitozoon</taxon>
    </lineage>
</organism>
<gene>
    <name evidence="8" type="ORF">GPU96_06g10890</name>
    <name evidence="9" type="ORF">PFJ87_06g00700</name>
</gene>
<dbReference type="EMBL" id="CP119067">
    <property type="protein sequence ID" value="WEL38804.1"/>
    <property type="molecule type" value="Genomic_DNA"/>
</dbReference>
<evidence type="ECO:0000313" key="11">
    <source>
        <dbReference type="Proteomes" id="UP001217963"/>
    </source>
</evidence>
<keyword evidence="6 7" id="KW-0143">Chaperone</keyword>
<comment type="function">
    <text evidence="1">Molecular chaperone; assists the folding of proteins upon ATP hydrolysis.</text>
</comment>
<dbReference type="Proteomes" id="UP001217963">
    <property type="component" value="Chromosome VI"/>
</dbReference>
<keyword evidence="4 7" id="KW-0547">Nucleotide-binding</keyword>